<dbReference type="AlphaFoldDB" id="A0A375CDP2"/>
<dbReference type="Proteomes" id="UP000256780">
    <property type="component" value="Chromosome CBM2587_b"/>
</dbReference>
<comment type="caution">
    <text evidence="1">The sequence shown here is derived from an EMBL/GenBank/DDBJ whole genome shotgun (WGS) entry which is preliminary data.</text>
</comment>
<gene>
    <name evidence="1" type="ORF">CBM2587_B90460</name>
</gene>
<evidence type="ECO:0000313" key="1">
    <source>
        <dbReference type="EMBL" id="SOY68010.1"/>
    </source>
</evidence>
<dbReference type="EMBL" id="OFSQ01000038">
    <property type="protein sequence ID" value="SOY68010.1"/>
    <property type="molecule type" value="Genomic_DNA"/>
</dbReference>
<accession>A0A375CDP2</accession>
<name>A0A375CDP2_9BURK</name>
<proteinExistence type="predicted"/>
<organism evidence="1">
    <name type="scientific">Cupriavidus taiwanensis</name>
    <dbReference type="NCBI Taxonomy" id="164546"/>
    <lineage>
        <taxon>Bacteria</taxon>
        <taxon>Pseudomonadati</taxon>
        <taxon>Pseudomonadota</taxon>
        <taxon>Betaproteobacteria</taxon>
        <taxon>Burkholderiales</taxon>
        <taxon>Burkholderiaceae</taxon>
        <taxon>Cupriavidus</taxon>
    </lineage>
</organism>
<sequence length="35" mass="3831">MEGIPDMGAASIKPQVRLRSSAAMVIAWAFLRSLR</sequence>
<reference evidence="1" key="1">
    <citation type="submission" date="2018-01" db="EMBL/GenBank/DDBJ databases">
        <authorList>
            <person name="Clerissi C."/>
        </authorList>
    </citation>
    <scope>NUCLEOTIDE SEQUENCE</scope>
    <source>
        <strain evidence="1">Cupriavidus sp. LMG 19464</strain>
    </source>
</reference>
<protein>
    <submittedName>
        <fullName evidence="1">Uncharacterized protein</fullName>
    </submittedName>
</protein>